<comment type="caution">
    <text evidence="2">The sequence shown here is derived from an EMBL/GenBank/DDBJ whole genome shotgun (WGS) entry which is preliminary data.</text>
</comment>
<sequence length="62" mass="6522">MGGQKKTLGPPTHPAGLPFGCAGRLNEVPDDPARKFFIRKGLHGGGGHHFSKDFTDPSVPQG</sequence>
<accession>A0A3E0K106</accession>
<proteinExistence type="predicted"/>
<gene>
    <name evidence="2" type="ORF">C6P37_13045</name>
</gene>
<dbReference type="Proteomes" id="UP000257014">
    <property type="component" value="Unassembled WGS sequence"/>
</dbReference>
<evidence type="ECO:0000313" key="3">
    <source>
        <dbReference type="Proteomes" id="UP000257014"/>
    </source>
</evidence>
<dbReference type="EMBL" id="QEWE01000024">
    <property type="protein sequence ID" value="REJ26634.1"/>
    <property type="molecule type" value="Genomic_DNA"/>
</dbReference>
<name>A0A3E0K106_9BACI</name>
<organism evidence="2 3">
    <name type="scientific">Caldibacillus debilis</name>
    <dbReference type="NCBI Taxonomy" id="301148"/>
    <lineage>
        <taxon>Bacteria</taxon>
        <taxon>Bacillati</taxon>
        <taxon>Bacillota</taxon>
        <taxon>Bacilli</taxon>
        <taxon>Bacillales</taxon>
        <taxon>Bacillaceae</taxon>
        <taxon>Caldibacillus</taxon>
    </lineage>
</organism>
<reference evidence="2 3" key="1">
    <citation type="submission" date="2018-03" db="EMBL/GenBank/DDBJ databases">
        <authorList>
            <person name="Keele B.F."/>
        </authorList>
    </citation>
    <scope>NUCLEOTIDE SEQUENCE [LARGE SCALE GENOMIC DNA]</scope>
    <source>
        <strain evidence="2">ZCTH4_d</strain>
    </source>
</reference>
<protein>
    <submittedName>
        <fullName evidence="2">Uncharacterized protein</fullName>
    </submittedName>
</protein>
<evidence type="ECO:0000313" key="2">
    <source>
        <dbReference type="EMBL" id="REJ26634.1"/>
    </source>
</evidence>
<dbReference type="AlphaFoldDB" id="A0A3E0K106"/>
<evidence type="ECO:0000256" key="1">
    <source>
        <dbReference type="SAM" id="MobiDB-lite"/>
    </source>
</evidence>
<feature type="region of interest" description="Disordered" evidence="1">
    <location>
        <begin position="39"/>
        <end position="62"/>
    </location>
</feature>